<dbReference type="Proteomes" id="UP001164929">
    <property type="component" value="Chromosome 18"/>
</dbReference>
<comment type="caution">
    <text evidence="1">The sequence shown here is derived from an EMBL/GenBank/DDBJ whole genome shotgun (WGS) entry which is preliminary data.</text>
</comment>
<evidence type="ECO:0000313" key="1">
    <source>
        <dbReference type="EMBL" id="KAJ6957113.1"/>
    </source>
</evidence>
<dbReference type="AlphaFoldDB" id="A0AAD6LAF6"/>
<keyword evidence="2" id="KW-1185">Reference proteome</keyword>
<protein>
    <submittedName>
        <fullName evidence="1">Uncharacterized protein</fullName>
    </submittedName>
</protein>
<dbReference type="EMBL" id="JAQIZT010000018">
    <property type="protein sequence ID" value="KAJ6957113.1"/>
    <property type="molecule type" value="Genomic_DNA"/>
</dbReference>
<sequence length="73" mass="8562">MYKRKGYQWLVVTGAVAFWVERKRKGKKVVMWRMAGGGCIFDGRKANPSVGRRVGGRLEVLDRRDGLWRQHYH</sequence>
<accession>A0AAD6LAF6</accession>
<evidence type="ECO:0000313" key="2">
    <source>
        <dbReference type="Proteomes" id="UP001164929"/>
    </source>
</evidence>
<proteinExistence type="predicted"/>
<reference evidence="1 2" key="1">
    <citation type="journal article" date="2023" name="Mol. Ecol. Resour.">
        <title>Chromosome-level genome assembly of a triploid poplar Populus alba 'Berolinensis'.</title>
        <authorList>
            <person name="Chen S."/>
            <person name="Yu Y."/>
            <person name="Wang X."/>
            <person name="Wang S."/>
            <person name="Zhang T."/>
            <person name="Zhou Y."/>
            <person name="He R."/>
            <person name="Meng N."/>
            <person name="Wang Y."/>
            <person name="Liu W."/>
            <person name="Liu Z."/>
            <person name="Liu J."/>
            <person name="Guo Q."/>
            <person name="Huang H."/>
            <person name="Sederoff R.R."/>
            <person name="Wang G."/>
            <person name="Qu G."/>
            <person name="Chen S."/>
        </authorList>
    </citation>
    <scope>NUCLEOTIDE SEQUENCE [LARGE SCALE GENOMIC DNA]</scope>
    <source>
        <strain evidence="1">SC-2020</strain>
    </source>
</reference>
<gene>
    <name evidence="1" type="ORF">NC653_039134</name>
</gene>
<organism evidence="1 2">
    <name type="scientific">Populus alba x Populus x berolinensis</name>
    <dbReference type="NCBI Taxonomy" id="444605"/>
    <lineage>
        <taxon>Eukaryota</taxon>
        <taxon>Viridiplantae</taxon>
        <taxon>Streptophyta</taxon>
        <taxon>Embryophyta</taxon>
        <taxon>Tracheophyta</taxon>
        <taxon>Spermatophyta</taxon>
        <taxon>Magnoliopsida</taxon>
        <taxon>eudicotyledons</taxon>
        <taxon>Gunneridae</taxon>
        <taxon>Pentapetalae</taxon>
        <taxon>rosids</taxon>
        <taxon>fabids</taxon>
        <taxon>Malpighiales</taxon>
        <taxon>Salicaceae</taxon>
        <taxon>Saliceae</taxon>
        <taxon>Populus</taxon>
    </lineage>
</organism>
<name>A0AAD6LAF6_9ROSI</name>